<sequence>MNSFFKIFGWLFGILSLVSAVLQYNDPDPLIWVSIYVIIAAISFAFALGRINTIVPLLAGVIAVVGCWYTFPEQFEGFTIGEGDIKNIEEGRESIGLLIVAVVMFIFAFWTRFSKSTSKV</sequence>
<dbReference type="EMBL" id="JBHFPV010000002">
    <property type="protein sequence ID" value="MFH6604518.1"/>
    <property type="molecule type" value="Genomic_DNA"/>
</dbReference>
<evidence type="ECO:0000313" key="1">
    <source>
        <dbReference type="EMBL" id="MFH6604518.1"/>
    </source>
</evidence>
<keyword evidence="1" id="KW-0812">Transmembrane</keyword>
<reference evidence="1" key="1">
    <citation type="submission" date="2024-09" db="EMBL/GenBank/DDBJ databases">
        <authorList>
            <person name="Liu J."/>
        </authorList>
    </citation>
    <scope>NUCLEOTIDE SEQUENCE</scope>
    <source>
        <strain evidence="1">NBU2967</strain>
    </source>
</reference>
<gene>
    <name evidence="1" type="ORF">ACEZ3G_13595</name>
</gene>
<name>A0ACC7LL88_9FLAO</name>
<dbReference type="Proteomes" id="UP001595191">
    <property type="component" value="Unassembled WGS sequence"/>
</dbReference>
<proteinExistence type="predicted"/>
<comment type="caution">
    <text evidence="1">The sequence shown here is derived from an EMBL/GenBank/DDBJ whole genome shotgun (WGS) entry which is preliminary data.</text>
</comment>
<keyword evidence="1" id="KW-0472">Membrane</keyword>
<organism evidence="1 2">
    <name type="scientific">Meishania litoralis</name>
    <dbReference type="NCBI Taxonomy" id="3434685"/>
    <lineage>
        <taxon>Bacteria</taxon>
        <taxon>Pseudomonadati</taxon>
        <taxon>Bacteroidota</taxon>
        <taxon>Flavobacteriia</taxon>
        <taxon>Flavobacteriales</taxon>
        <taxon>Flavobacteriaceae</taxon>
        <taxon>Meishania</taxon>
    </lineage>
</organism>
<evidence type="ECO:0000313" key="2">
    <source>
        <dbReference type="Proteomes" id="UP001595191"/>
    </source>
</evidence>
<accession>A0ACC7LL88</accession>
<keyword evidence="2" id="KW-1185">Reference proteome</keyword>
<protein>
    <submittedName>
        <fullName evidence="1">Transmembrane 220 family protein</fullName>
    </submittedName>
</protein>